<protein>
    <recommendedName>
        <fullName evidence="3">Nudix hydrolase domain-containing protein</fullName>
    </recommendedName>
</protein>
<dbReference type="Proteomes" id="UP000023152">
    <property type="component" value="Unassembled WGS sequence"/>
</dbReference>
<comment type="caution">
    <text evidence="1">The sequence shown here is derived from an EMBL/GenBank/DDBJ whole genome shotgun (WGS) entry which is preliminary data.</text>
</comment>
<organism evidence="1 2">
    <name type="scientific">Reticulomyxa filosa</name>
    <dbReference type="NCBI Taxonomy" id="46433"/>
    <lineage>
        <taxon>Eukaryota</taxon>
        <taxon>Sar</taxon>
        <taxon>Rhizaria</taxon>
        <taxon>Retaria</taxon>
        <taxon>Foraminifera</taxon>
        <taxon>Monothalamids</taxon>
        <taxon>Reticulomyxidae</taxon>
        <taxon>Reticulomyxa</taxon>
    </lineage>
</organism>
<dbReference type="Gene3D" id="3.90.79.10">
    <property type="entry name" value="Nucleoside Triphosphate Pyrophosphohydrolase"/>
    <property type="match status" value="1"/>
</dbReference>
<accession>X6LL96</accession>
<evidence type="ECO:0000313" key="1">
    <source>
        <dbReference type="EMBL" id="ETO02156.1"/>
    </source>
</evidence>
<reference evidence="1 2" key="1">
    <citation type="journal article" date="2013" name="Curr. Biol.">
        <title>The Genome of the Foraminiferan Reticulomyxa filosa.</title>
        <authorList>
            <person name="Glockner G."/>
            <person name="Hulsmann N."/>
            <person name="Schleicher M."/>
            <person name="Noegel A.A."/>
            <person name="Eichinger L."/>
            <person name="Gallinger C."/>
            <person name="Pawlowski J."/>
            <person name="Sierra R."/>
            <person name="Euteneuer U."/>
            <person name="Pillet L."/>
            <person name="Moustafa A."/>
            <person name="Platzer M."/>
            <person name="Groth M."/>
            <person name="Szafranski K."/>
            <person name="Schliwa M."/>
        </authorList>
    </citation>
    <scope>NUCLEOTIDE SEQUENCE [LARGE SCALE GENOMIC DNA]</scope>
</reference>
<dbReference type="EMBL" id="ASPP01036574">
    <property type="protein sequence ID" value="ETO02156.1"/>
    <property type="molecule type" value="Genomic_DNA"/>
</dbReference>
<gene>
    <name evidence="1" type="ORF">RFI_35280</name>
</gene>
<name>X6LL96_RETFI</name>
<evidence type="ECO:0000313" key="2">
    <source>
        <dbReference type="Proteomes" id="UP000023152"/>
    </source>
</evidence>
<keyword evidence="2" id="KW-1185">Reference proteome</keyword>
<feature type="non-terminal residue" evidence="1">
    <location>
        <position position="120"/>
    </location>
</feature>
<proteinExistence type="predicted"/>
<sequence>NNDGTKKKDEREHVKISTRTFVHAIVQRTVDSRYLLIQLMSDKQQQQQQQHEYDLPSEEVGFGETLVESAEKCIAKQAGIHVQIKGIVDFQYILNQFPKGHYSNDYNEFHVYFFAEHHKS</sequence>
<feature type="non-terminal residue" evidence="1">
    <location>
        <position position="1"/>
    </location>
</feature>
<dbReference type="AlphaFoldDB" id="X6LL96"/>
<evidence type="ECO:0008006" key="3">
    <source>
        <dbReference type="Google" id="ProtNLM"/>
    </source>
</evidence>